<evidence type="ECO:0000313" key="3">
    <source>
        <dbReference type="Proteomes" id="UP000001556"/>
    </source>
</evidence>
<dbReference type="InterPro" id="IPR006440">
    <property type="entry name" value="Doc"/>
</dbReference>
<sequence>MKWLPIDYILKLHEKMILKTGGSPGVRDINLLLSAVFNAHASFGGQDLYPNIESKVAAVCHGIINNHPFVDGNKRMGIYLMLILLEYNDYHISYYEDELVDLGLAIAESILSKEYIARWIKEHNTTKMG</sequence>
<dbReference type="PANTHER" id="PTHR39426">
    <property type="entry name" value="HOMOLOGY TO DEATH-ON-CURING PROTEIN OF PHAGE P1"/>
    <property type="match status" value="1"/>
</dbReference>
<dbReference type="InterPro" id="IPR036597">
    <property type="entry name" value="Fido-like_dom_sf"/>
</dbReference>
<dbReference type="PIRSF" id="PIRSF018297">
    <property type="entry name" value="Doc"/>
    <property type="match status" value="1"/>
</dbReference>
<dbReference type="OrthoDB" id="9802752at2"/>
<name>A4J8V7_DESRM</name>
<dbReference type="EMBL" id="CP000612">
    <property type="protein sequence ID" value="ABO51510.1"/>
    <property type="molecule type" value="Genomic_DNA"/>
</dbReference>
<dbReference type="KEGG" id="drm:Dred_3007"/>
<proteinExistence type="predicted"/>
<protein>
    <submittedName>
        <fullName evidence="2">Death-on-curing family protein</fullName>
    </submittedName>
</protein>
<dbReference type="AlphaFoldDB" id="A4J8V7"/>
<accession>A4J8V7</accession>
<dbReference type="NCBIfam" id="TIGR01550">
    <property type="entry name" value="DOC_P1"/>
    <property type="match status" value="1"/>
</dbReference>
<dbReference type="STRING" id="349161.Dred_3007"/>
<dbReference type="Proteomes" id="UP000001556">
    <property type="component" value="Chromosome"/>
</dbReference>
<dbReference type="eggNOG" id="COG3654">
    <property type="taxonomic scope" value="Bacteria"/>
</dbReference>
<evidence type="ECO:0000313" key="2">
    <source>
        <dbReference type="EMBL" id="ABO51510.1"/>
    </source>
</evidence>
<gene>
    <name evidence="2" type="ordered locus">Dred_3007</name>
</gene>
<organism evidence="2 3">
    <name type="scientific">Desulforamulus reducens (strain ATCC BAA-1160 / DSM 100696 / MI-1)</name>
    <name type="common">Desulfotomaculum reducens</name>
    <dbReference type="NCBI Taxonomy" id="349161"/>
    <lineage>
        <taxon>Bacteria</taxon>
        <taxon>Bacillati</taxon>
        <taxon>Bacillota</taxon>
        <taxon>Clostridia</taxon>
        <taxon>Eubacteriales</taxon>
        <taxon>Peptococcaceae</taxon>
        <taxon>Desulforamulus</taxon>
    </lineage>
</organism>
<evidence type="ECO:0000259" key="1">
    <source>
        <dbReference type="PROSITE" id="PS51459"/>
    </source>
</evidence>
<keyword evidence="3" id="KW-1185">Reference proteome</keyword>
<dbReference type="PANTHER" id="PTHR39426:SF1">
    <property type="entry name" value="HOMOLOGY TO DEATH-ON-CURING PROTEIN OF PHAGE P1"/>
    <property type="match status" value="1"/>
</dbReference>
<dbReference type="Pfam" id="PF02661">
    <property type="entry name" value="Fic"/>
    <property type="match status" value="1"/>
</dbReference>
<dbReference type="GO" id="GO:0016301">
    <property type="term" value="F:kinase activity"/>
    <property type="evidence" value="ECO:0007669"/>
    <property type="project" value="InterPro"/>
</dbReference>
<dbReference type="InterPro" id="IPR003812">
    <property type="entry name" value="Fido"/>
</dbReference>
<dbReference type="HOGENOM" id="CLU_115697_4_1_9"/>
<dbReference type="InterPro" id="IPR053737">
    <property type="entry name" value="Type_II_TA_Toxin"/>
</dbReference>
<dbReference type="PROSITE" id="PS51459">
    <property type="entry name" value="FIDO"/>
    <property type="match status" value="1"/>
</dbReference>
<dbReference type="SUPFAM" id="SSF140931">
    <property type="entry name" value="Fic-like"/>
    <property type="match status" value="1"/>
</dbReference>
<dbReference type="RefSeq" id="WP_011879301.1">
    <property type="nucleotide sequence ID" value="NC_009253.1"/>
</dbReference>
<dbReference type="Gene3D" id="1.20.120.1870">
    <property type="entry name" value="Fic/DOC protein, Fido domain"/>
    <property type="match status" value="1"/>
</dbReference>
<feature type="domain" description="Fido" evidence="1">
    <location>
        <begin position="4"/>
        <end position="122"/>
    </location>
</feature>
<reference evidence="2 3" key="1">
    <citation type="submission" date="2007-03" db="EMBL/GenBank/DDBJ databases">
        <title>Complete sequence of Desulfotomaculum reducens MI-1.</title>
        <authorList>
            <consortium name="US DOE Joint Genome Institute"/>
            <person name="Copeland A."/>
            <person name="Lucas S."/>
            <person name="Lapidus A."/>
            <person name="Barry K."/>
            <person name="Detter J.C."/>
            <person name="Glavina del Rio T."/>
            <person name="Hammon N."/>
            <person name="Israni S."/>
            <person name="Dalin E."/>
            <person name="Tice H."/>
            <person name="Pitluck S."/>
            <person name="Sims D."/>
            <person name="Brettin T."/>
            <person name="Bruce D."/>
            <person name="Han C."/>
            <person name="Tapia R."/>
            <person name="Schmutz J."/>
            <person name="Larimer F."/>
            <person name="Land M."/>
            <person name="Hauser L."/>
            <person name="Kyrpides N."/>
            <person name="Kim E."/>
            <person name="Tebo B.M."/>
            <person name="Richardson P."/>
        </authorList>
    </citation>
    <scope>NUCLEOTIDE SEQUENCE [LARGE SCALE GENOMIC DNA]</scope>
    <source>
        <strain evidence="2 3">MI-1</strain>
    </source>
</reference>